<gene>
    <name evidence="3" type="ORF">ENS19_05760</name>
</gene>
<keyword evidence="1" id="KW-0472">Membrane</keyword>
<dbReference type="Gene3D" id="2.60.40.10">
    <property type="entry name" value="Immunoglobulins"/>
    <property type="match status" value="6"/>
</dbReference>
<dbReference type="InterPro" id="IPR044016">
    <property type="entry name" value="Big_13"/>
</dbReference>
<dbReference type="InterPro" id="IPR013783">
    <property type="entry name" value="Ig-like_fold"/>
</dbReference>
<sequence>MAAPAGRAAPKCSRRIPTSRSFRYAAAALIAAALLFVIATMAVEADSPSITVVSPANATYFYPDGRVEIAAQISSVHNIVSANASINGGQLVIALAYNYASGQWEGEATLPPSHYSLVVSALDDNGDGSASAPVGFTVSQLEVVLNSPSNRSYNSDPLTINASVLTLSPISSVVAEIDGTINVTLAPSGGYFVGAYSLPEGPHSIRAIAEDSFGRVNSTAAVAFTVDRSPPSVALLSPTNGKIYNYSRVLINVSVSDLSSITSVVARINGILDLPLRYKDGFYFNDTMPYPEGSTNITIIATDELGQSNSGVAATFYVDMTPPIVGGLSPGNGSYHRLTNVVIRANFNDAVAGVNPSSVRISLDGVDITSSAAISSTGFSYQSSLVQGPHVVIISISDNIGIRADYLWTFTTDITPPSLSVISPALGAITSSLRPQIAASYSDNVEIDPLSLRILLDGDDVTLYSVVTGSNISYVPPLPLSEGAHNATVFASDYARNNSTLSWSFTVDGTAPSLVAASPANGSTVTSEFALINFTFIDAVSGINSSSAALSVDGSTVPCTASGDDLDGWSFHASIRLADGQHSAVISVADWGGNVAYAEVRFTVDKSTPSVNPISPINGSIVREAAPAISASFSSPAGISFYYVEVDSVRVNAPLIGGRFTLTMELADGPHTVFAYFMDTSGKEASAAWSFTKDSSPPTILSFSPGNGTALNSSQQVIVARYADSTSGIDAGSVKLILNGQEITASSNSSALTSPPLNLAEGNYRVSVFVKDNAGNIAWANWSFLIDLTPPSILQSSISNGSQIASSSLRLAFSYSGNVGPVPGSVKLFIDGNDVTQSSTVNSTILIYSSPLPAGSHVATLVVTDRAGNTVAATWEFSVYQDAPPYLELALPVVVVAAALIAFWAYMRRRYGKHRGGVTKAEGGGSGSP</sequence>
<dbReference type="EMBL" id="DSTX01000011">
    <property type="protein sequence ID" value="HFK20774.1"/>
    <property type="molecule type" value="Genomic_DNA"/>
</dbReference>
<dbReference type="Pfam" id="PF19077">
    <property type="entry name" value="Big_13"/>
    <property type="match status" value="1"/>
</dbReference>
<protein>
    <recommendedName>
        <fullName evidence="2">Bacterial Ig-like domain-containing protein</fullName>
    </recommendedName>
</protein>
<evidence type="ECO:0000256" key="1">
    <source>
        <dbReference type="SAM" id="Phobius"/>
    </source>
</evidence>
<keyword evidence="1" id="KW-0812">Transmembrane</keyword>
<proteinExistence type="predicted"/>
<evidence type="ECO:0000259" key="2">
    <source>
        <dbReference type="Pfam" id="PF19077"/>
    </source>
</evidence>
<name>A0A7C3IXU3_9CREN</name>
<organism evidence="3">
    <name type="scientific">Candidatus Methanomethylicus mesodigestus</name>
    <dbReference type="NCBI Taxonomy" id="1867258"/>
    <lineage>
        <taxon>Archaea</taxon>
        <taxon>Thermoproteota</taxon>
        <taxon>Methanosuratincolia</taxon>
        <taxon>Candidatus Methanomethylicales</taxon>
        <taxon>Candidatus Methanomethylicaceae</taxon>
        <taxon>Candidatus Methanomethylicus</taxon>
    </lineage>
</organism>
<accession>A0A7C3IXU3</accession>
<comment type="caution">
    <text evidence="3">The sequence shown here is derived from an EMBL/GenBank/DDBJ whole genome shotgun (WGS) entry which is preliminary data.</text>
</comment>
<dbReference type="AlphaFoldDB" id="A0A7C3IXU3"/>
<keyword evidence="1" id="KW-1133">Transmembrane helix</keyword>
<feature type="transmembrane region" description="Helical" evidence="1">
    <location>
        <begin position="886"/>
        <end position="906"/>
    </location>
</feature>
<evidence type="ECO:0000313" key="3">
    <source>
        <dbReference type="EMBL" id="HFK20774.1"/>
    </source>
</evidence>
<feature type="domain" description="Bacterial Ig-like" evidence="2">
    <location>
        <begin position="548"/>
        <end position="605"/>
    </location>
</feature>
<reference evidence="3" key="1">
    <citation type="journal article" date="2020" name="mSystems">
        <title>Genome- and Community-Level Interaction Insights into Carbon Utilization and Element Cycling Functions of Hydrothermarchaeota in Hydrothermal Sediment.</title>
        <authorList>
            <person name="Zhou Z."/>
            <person name="Liu Y."/>
            <person name="Xu W."/>
            <person name="Pan J."/>
            <person name="Luo Z.H."/>
            <person name="Li M."/>
        </authorList>
    </citation>
    <scope>NUCLEOTIDE SEQUENCE [LARGE SCALE GENOMIC DNA]</scope>
    <source>
        <strain evidence="3">SpSt-468</strain>
    </source>
</reference>
<dbReference type="Pfam" id="PF17957">
    <property type="entry name" value="Big_7"/>
    <property type="match status" value="1"/>
</dbReference>